<feature type="compositionally biased region" description="Low complexity" evidence="9">
    <location>
        <begin position="1252"/>
        <end position="1268"/>
    </location>
</feature>
<dbReference type="OMA" id="IEGIQFM"/>
<dbReference type="PANTHER" id="PTHR45797:SF1">
    <property type="entry name" value="HELICASE ARIP4"/>
    <property type="match status" value="1"/>
</dbReference>
<dbReference type="SMART" id="SM00490">
    <property type="entry name" value="HELICc"/>
    <property type="match status" value="1"/>
</dbReference>
<accession>N1QKF1</accession>
<dbReference type="eggNOG" id="KOG1015">
    <property type="taxonomic scope" value="Eukaryota"/>
</dbReference>
<dbReference type="EMBL" id="KB456265">
    <property type="protein sequence ID" value="EMF11681.1"/>
    <property type="molecule type" value="Genomic_DNA"/>
</dbReference>
<keyword evidence="4" id="KW-0378">Hydrolase</keyword>
<dbReference type="CDD" id="cd18793">
    <property type="entry name" value="SF2_C_SNF"/>
    <property type="match status" value="1"/>
</dbReference>
<comment type="subcellular location">
    <subcellularLocation>
        <location evidence="1">Nucleus</location>
    </subcellularLocation>
</comment>
<dbReference type="SMART" id="SM00487">
    <property type="entry name" value="DEXDc"/>
    <property type="match status" value="1"/>
</dbReference>
<dbReference type="Proteomes" id="UP000016931">
    <property type="component" value="Unassembled WGS sequence"/>
</dbReference>
<dbReference type="HOGENOM" id="CLU_001161_1_0_1"/>
<organism evidence="12 13">
    <name type="scientific">Sphaerulina musiva (strain SO2202)</name>
    <name type="common">Poplar stem canker fungus</name>
    <name type="synonym">Septoria musiva</name>
    <dbReference type="NCBI Taxonomy" id="692275"/>
    <lineage>
        <taxon>Eukaryota</taxon>
        <taxon>Fungi</taxon>
        <taxon>Dikarya</taxon>
        <taxon>Ascomycota</taxon>
        <taxon>Pezizomycotina</taxon>
        <taxon>Dothideomycetes</taxon>
        <taxon>Dothideomycetidae</taxon>
        <taxon>Mycosphaerellales</taxon>
        <taxon>Mycosphaerellaceae</taxon>
        <taxon>Sphaerulina</taxon>
    </lineage>
</organism>
<dbReference type="InterPro" id="IPR001650">
    <property type="entry name" value="Helicase_C-like"/>
</dbReference>
<feature type="domain" description="Helicase C-terminal" evidence="11">
    <location>
        <begin position="1011"/>
        <end position="1156"/>
    </location>
</feature>
<dbReference type="PANTHER" id="PTHR45797">
    <property type="entry name" value="RAD54-LIKE"/>
    <property type="match status" value="1"/>
</dbReference>
<dbReference type="GeneID" id="27906904"/>
<evidence type="ECO:0000256" key="5">
    <source>
        <dbReference type="ARBA" id="ARBA00022806"/>
    </source>
</evidence>
<feature type="compositionally biased region" description="Polar residues" evidence="9">
    <location>
        <begin position="1327"/>
        <end position="1356"/>
    </location>
</feature>
<keyword evidence="13" id="KW-1185">Reference proteome</keyword>
<keyword evidence="8" id="KW-0539">Nucleus</keyword>
<dbReference type="Pfam" id="PF24580">
    <property type="entry name" value="DUF7607"/>
    <property type="match status" value="1"/>
</dbReference>
<dbReference type="GO" id="GO:0005524">
    <property type="term" value="F:ATP binding"/>
    <property type="evidence" value="ECO:0007669"/>
    <property type="project" value="UniProtKB-KW"/>
</dbReference>
<evidence type="ECO:0000256" key="9">
    <source>
        <dbReference type="SAM" id="MobiDB-lite"/>
    </source>
</evidence>
<evidence type="ECO:0000313" key="12">
    <source>
        <dbReference type="EMBL" id="EMF11681.1"/>
    </source>
</evidence>
<dbReference type="Gene3D" id="3.40.50.10810">
    <property type="entry name" value="Tandem AAA-ATPase domain"/>
    <property type="match status" value="1"/>
</dbReference>
<evidence type="ECO:0000256" key="2">
    <source>
        <dbReference type="ARBA" id="ARBA00007025"/>
    </source>
</evidence>
<keyword evidence="6" id="KW-0067">ATP-binding</keyword>
<evidence type="ECO:0000313" key="13">
    <source>
        <dbReference type="Proteomes" id="UP000016931"/>
    </source>
</evidence>
<feature type="compositionally biased region" description="Acidic residues" evidence="9">
    <location>
        <begin position="189"/>
        <end position="211"/>
    </location>
</feature>
<dbReference type="RefSeq" id="XP_016759802.1">
    <property type="nucleotide sequence ID" value="XM_016909767.1"/>
</dbReference>
<protein>
    <submittedName>
        <fullName evidence="12">SNF2_N-domain-containing protein</fullName>
    </submittedName>
</protein>
<evidence type="ECO:0000256" key="4">
    <source>
        <dbReference type="ARBA" id="ARBA00022801"/>
    </source>
</evidence>
<evidence type="ECO:0000256" key="8">
    <source>
        <dbReference type="ARBA" id="ARBA00023242"/>
    </source>
</evidence>
<evidence type="ECO:0000256" key="3">
    <source>
        <dbReference type="ARBA" id="ARBA00022741"/>
    </source>
</evidence>
<evidence type="ECO:0000256" key="1">
    <source>
        <dbReference type="ARBA" id="ARBA00004123"/>
    </source>
</evidence>
<reference evidence="12 13" key="1">
    <citation type="journal article" date="2012" name="PLoS Pathog.">
        <title>Diverse lifestyles and strategies of plant pathogenesis encoded in the genomes of eighteen Dothideomycetes fungi.</title>
        <authorList>
            <person name="Ohm R.A."/>
            <person name="Feau N."/>
            <person name="Henrissat B."/>
            <person name="Schoch C.L."/>
            <person name="Horwitz B.A."/>
            <person name="Barry K.W."/>
            <person name="Condon B.J."/>
            <person name="Copeland A.C."/>
            <person name="Dhillon B."/>
            <person name="Glaser F."/>
            <person name="Hesse C.N."/>
            <person name="Kosti I."/>
            <person name="LaButti K."/>
            <person name="Lindquist E.A."/>
            <person name="Lucas S."/>
            <person name="Salamov A.A."/>
            <person name="Bradshaw R.E."/>
            <person name="Ciuffetti L."/>
            <person name="Hamelin R.C."/>
            <person name="Kema G.H.J."/>
            <person name="Lawrence C."/>
            <person name="Scott J.A."/>
            <person name="Spatafora J.W."/>
            <person name="Turgeon B.G."/>
            <person name="de Wit P.J.G.M."/>
            <person name="Zhong S."/>
            <person name="Goodwin S.B."/>
            <person name="Grigoriev I.V."/>
        </authorList>
    </citation>
    <scope>NUCLEOTIDE SEQUENCE [LARGE SCALE GENOMIC DNA]</scope>
    <source>
        <strain evidence="12 13">SO2202</strain>
    </source>
</reference>
<dbReference type="SUPFAM" id="SSF52540">
    <property type="entry name" value="P-loop containing nucleoside triphosphate hydrolases"/>
    <property type="match status" value="2"/>
</dbReference>
<dbReference type="Gene3D" id="3.40.50.300">
    <property type="entry name" value="P-loop containing nucleotide triphosphate hydrolases"/>
    <property type="match status" value="1"/>
</dbReference>
<dbReference type="Pfam" id="PF00271">
    <property type="entry name" value="Helicase_C"/>
    <property type="match status" value="1"/>
</dbReference>
<dbReference type="PROSITE" id="PS51192">
    <property type="entry name" value="HELICASE_ATP_BIND_1"/>
    <property type="match status" value="1"/>
</dbReference>
<feature type="region of interest" description="Disordered" evidence="9">
    <location>
        <begin position="1247"/>
        <end position="1268"/>
    </location>
</feature>
<feature type="domain" description="Helicase ATP-binding" evidence="10">
    <location>
        <begin position="611"/>
        <end position="825"/>
    </location>
</feature>
<evidence type="ECO:0000256" key="6">
    <source>
        <dbReference type="ARBA" id="ARBA00022840"/>
    </source>
</evidence>
<dbReference type="InterPro" id="IPR044574">
    <property type="entry name" value="ARIP4-like"/>
</dbReference>
<feature type="region of interest" description="Disordered" evidence="9">
    <location>
        <begin position="1297"/>
        <end position="1356"/>
    </location>
</feature>
<dbReference type="OrthoDB" id="2020972at2759"/>
<feature type="compositionally biased region" description="Polar residues" evidence="9">
    <location>
        <begin position="256"/>
        <end position="265"/>
    </location>
</feature>
<feature type="compositionally biased region" description="Acidic residues" evidence="9">
    <location>
        <begin position="228"/>
        <end position="239"/>
    </location>
</feature>
<evidence type="ECO:0000259" key="11">
    <source>
        <dbReference type="PROSITE" id="PS51194"/>
    </source>
</evidence>
<dbReference type="InterPro" id="IPR049730">
    <property type="entry name" value="SNF2/RAD54-like_C"/>
</dbReference>
<keyword evidence="5" id="KW-0347">Helicase</keyword>
<comment type="similarity">
    <text evidence="2">Belongs to the SNF2/RAD54 helicase family.</text>
</comment>
<dbReference type="GO" id="GO:0005634">
    <property type="term" value="C:nucleus"/>
    <property type="evidence" value="ECO:0007669"/>
    <property type="project" value="UniProtKB-SubCell"/>
</dbReference>
<dbReference type="PROSITE" id="PS51194">
    <property type="entry name" value="HELICASE_CTER"/>
    <property type="match status" value="1"/>
</dbReference>
<evidence type="ECO:0000259" key="10">
    <source>
        <dbReference type="PROSITE" id="PS51192"/>
    </source>
</evidence>
<dbReference type="Pfam" id="PF00176">
    <property type="entry name" value="SNF2-rel_dom"/>
    <property type="match status" value="1"/>
</dbReference>
<proteinExistence type="inferred from homology"/>
<evidence type="ECO:0000256" key="7">
    <source>
        <dbReference type="ARBA" id="ARBA00023125"/>
    </source>
</evidence>
<dbReference type="InterPro" id="IPR027417">
    <property type="entry name" value="P-loop_NTPase"/>
</dbReference>
<name>N1QKF1_SPHMS</name>
<dbReference type="GO" id="GO:0004386">
    <property type="term" value="F:helicase activity"/>
    <property type="evidence" value="ECO:0007669"/>
    <property type="project" value="UniProtKB-KW"/>
</dbReference>
<dbReference type="InterPro" id="IPR014001">
    <property type="entry name" value="Helicase_ATP-bd"/>
</dbReference>
<dbReference type="GO" id="GO:0003677">
    <property type="term" value="F:DNA binding"/>
    <property type="evidence" value="ECO:0007669"/>
    <property type="project" value="UniProtKB-KW"/>
</dbReference>
<feature type="compositionally biased region" description="Basic residues" evidence="9">
    <location>
        <begin position="329"/>
        <end position="338"/>
    </location>
</feature>
<keyword evidence="7" id="KW-0238">DNA-binding</keyword>
<dbReference type="GO" id="GO:0016887">
    <property type="term" value="F:ATP hydrolysis activity"/>
    <property type="evidence" value="ECO:0007669"/>
    <property type="project" value="InterPro"/>
</dbReference>
<gene>
    <name evidence="12" type="ORF">SEPMUDRAFT_66840</name>
</gene>
<dbReference type="InterPro" id="IPR056026">
    <property type="entry name" value="DUF7607"/>
</dbReference>
<dbReference type="InterPro" id="IPR038718">
    <property type="entry name" value="SNF2-like_sf"/>
</dbReference>
<feature type="region of interest" description="Disordered" evidence="9">
    <location>
        <begin position="129"/>
        <end position="345"/>
    </location>
</feature>
<keyword evidence="3" id="KW-0547">Nucleotide-binding</keyword>
<sequence length="1356" mass="152713">MQKDEAEAEDGKLSGARLESVIDAALTDIASAWKQKFLPVREEKRAWSVWRQTRRSRVIRDGLIEGAERRIQHLEHRVHKFKEEMHRDEWQTEKEVTKQCQAMDLTIQDIEEERWKIDVWQRTREPHHIIKHGERNFPGPKSTNTGKPQKLPLIHPNDRLSVEPDPGADEDDFHSAQGEQSPVPLEGPGQDEDEDASDEASEQDEDADFLDDSASLLAESPNPPIEADVSETAEQDYEMLDPPVESEHSEYEPEFSSPSITARQSNARRHETQLTDTGGGTESEVLPSPNSFGFQKRVKQENRTPSKSRTFMSSSADAIVISSDSTPGKSKRSKKHDLKYHGEPESATAQDVATWDIDVLKSLLDRKRILIKLLATLIPQQREDIKQSMLGLKRNGYWKQVWNVLKVLRRDFSGSDQDKVVVLSTKLFLAFHFCEPDIYFNGSRQSINWESAISDEASIRYFCQMLALYLDTPGLWPPESKSQSLPGRFSSRGLTKVIDLSSSSDLDDGRLAGTPRKKNQKIVKLNANAEQSQAAAFRRQQKFKEMQSEGSNSKELRAMIQADPSNSTVAINPLASLDDGEDYIFVDKKIASALKEHQIEGIQFMWRELTAQGSDGGQGCILAHTMGLGKTLQTIATLVALNEATRSENPRVYKQVPEHLRPPDIRERQLRMLIILPAALIQNWRREIRTWAPHVFTNIFTVESVPSRRPEQTIDELEGWFNIGGILFMTYGLFQRYANWRDPEAEAKRKPAAKLAPFGTKLDKYLIKGPEIVVADEVHSLKNPKAKVTRAAQSIHTESRIGLTGTPMSNDVDEIYSLVSFAAPNYLGEKTWFNQTYSNPIKEGNRKDSEPSDVRRMLKKLAVLRNQIEPKVHRADINVLRGSLKPKLEFVIIMPLSDIQRVTYKKYLAALSKDESNLNKIVSQTRIFAWLAALTLLMNHPLAFKRKLLMHQTKKTLQRESTPSGIDLEDLDMDEAIQSLAFSNKVKQDIVAGIDDNLRAESSMKMLMLLRIIRHAGKCHDKILVFSGSIPTLDYVEELLRKSHIQCGRIDGSVAISKRQPIINAFHKSENGVLLMSTKAGVGLNIQGANRVVILDFGFNPSHEEQAVGRAYRLGQTKPVFVYRLIIGGTFEDNIYDKQMFKTSLTQRVVDKKNPRRIAFGTAGDWLYEPKETPQDDLQQWLGKDEAVLHKILRRQLKDGESYAGPQIRKLTTIETLQEDAADEPLNEEEQREVKEELAMRRNMRQYEKQAAKAGQSASQAGLSASQAALPRSTPYAFTFAGTPARDRPPIRLKMVTKPVQPHGLPVVGKNRNPPATMPPPPAAVPNSSHQSQYGSAARPSSTGAQPGTHGLPSSF</sequence>
<dbReference type="STRING" id="692275.N1QKF1"/>
<feature type="compositionally biased region" description="Low complexity" evidence="9">
    <location>
        <begin position="313"/>
        <end position="325"/>
    </location>
</feature>
<dbReference type="InterPro" id="IPR000330">
    <property type="entry name" value="SNF2_N"/>
</dbReference>